<dbReference type="GO" id="GO:0016747">
    <property type="term" value="F:acyltransferase activity, transferring groups other than amino-acyl groups"/>
    <property type="evidence" value="ECO:0007669"/>
    <property type="project" value="InterPro"/>
</dbReference>
<feature type="transmembrane region" description="Helical" evidence="1">
    <location>
        <begin position="319"/>
        <end position="343"/>
    </location>
</feature>
<feature type="domain" description="Acyltransferase 3" evidence="2">
    <location>
        <begin position="12"/>
        <end position="338"/>
    </location>
</feature>
<feature type="transmembrane region" description="Helical" evidence="1">
    <location>
        <begin position="143"/>
        <end position="162"/>
    </location>
</feature>
<dbReference type="GO" id="GO:0009103">
    <property type="term" value="P:lipopolysaccharide biosynthetic process"/>
    <property type="evidence" value="ECO:0007669"/>
    <property type="project" value="TreeGrafter"/>
</dbReference>
<sequence>MGDSAITGQRIDSMDGLRFLMCVGIADLHLAGYFWSTPGAETYADRFRYFTDVFFIISGFFLARSNRASRLAIDDYPRFILLRWARIYPLYALTLGFYVTIAAAAAAGAITPSNPERYDLSQLWSHLLLMQSWGGQESLIFNYPAWSLSALWLFALLFPAAFPLMRRPWLLAGLTLAALFATAATGRAACGLPVTDLQQCGLGVLHGLSPFLFGIWLAALGIFRLPRLVVVAGLLVCTWLLFGAPWVFEGVPRRFAVAAFVFFFLAADYAGVRTPLGAPLLRRQGKYAFGLYLLHAIVATVFLRAFADAYLDLERLGDAAKLGLLTTALALSYGLAVAVYWGFEMPVFRYFRDRRWRAA</sequence>
<dbReference type="PANTHER" id="PTHR23028:SF53">
    <property type="entry name" value="ACYL_TRANSF_3 DOMAIN-CONTAINING PROTEIN"/>
    <property type="match status" value="1"/>
</dbReference>
<organism evidence="3">
    <name type="scientific">uncultured Alphaproteobacteria bacterium</name>
    <dbReference type="NCBI Taxonomy" id="91750"/>
    <lineage>
        <taxon>Bacteria</taxon>
        <taxon>Pseudomonadati</taxon>
        <taxon>Pseudomonadota</taxon>
        <taxon>Alphaproteobacteria</taxon>
        <taxon>environmental samples</taxon>
    </lineage>
</organism>
<keyword evidence="3" id="KW-0808">Transferase</keyword>
<accession>A0A212JWE4</accession>
<dbReference type="InterPro" id="IPR002656">
    <property type="entry name" value="Acyl_transf_3_dom"/>
</dbReference>
<keyword evidence="1" id="KW-1133">Transmembrane helix</keyword>
<dbReference type="EMBL" id="FLUO01000001">
    <property type="protein sequence ID" value="SBW03771.1"/>
    <property type="molecule type" value="Genomic_DNA"/>
</dbReference>
<dbReference type="EC" id="2.3.1.-" evidence="3"/>
<dbReference type="Pfam" id="PF01757">
    <property type="entry name" value="Acyl_transf_3"/>
    <property type="match status" value="1"/>
</dbReference>
<evidence type="ECO:0000256" key="1">
    <source>
        <dbReference type="SAM" id="Phobius"/>
    </source>
</evidence>
<dbReference type="InterPro" id="IPR050879">
    <property type="entry name" value="Acyltransferase_3"/>
</dbReference>
<dbReference type="PANTHER" id="PTHR23028">
    <property type="entry name" value="ACETYLTRANSFERASE"/>
    <property type="match status" value="1"/>
</dbReference>
<keyword evidence="1" id="KW-0472">Membrane</keyword>
<protein>
    <submittedName>
        <fullName evidence="3">Putative Acyltransferase MdmB</fullName>
        <ecNumber evidence="3">2.3.1.-</ecNumber>
    </submittedName>
</protein>
<dbReference type="AlphaFoldDB" id="A0A212JWE4"/>
<evidence type="ECO:0000313" key="3">
    <source>
        <dbReference type="EMBL" id="SBW03771.1"/>
    </source>
</evidence>
<feature type="transmembrane region" description="Helical" evidence="1">
    <location>
        <begin position="169"/>
        <end position="189"/>
    </location>
</feature>
<name>A0A212JWE4_9PROT</name>
<feature type="transmembrane region" description="Helical" evidence="1">
    <location>
        <begin position="87"/>
        <end position="110"/>
    </location>
</feature>
<dbReference type="GO" id="GO:0016020">
    <property type="term" value="C:membrane"/>
    <property type="evidence" value="ECO:0007669"/>
    <property type="project" value="TreeGrafter"/>
</dbReference>
<feature type="transmembrane region" description="Helical" evidence="1">
    <location>
        <begin position="16"/>
        <end position="35"/>
    </location>
</feature>
<gene>
    <name evidence="3" type="ORF">KL86APRO_11767</name>
</gene>
<feature type="transmembrane region" description="Helical" evidence="1">
    <location>
        <begin position="201"/>
        <end position="223"/>
    </location>
</feature>
<feature type="transmembrane region" description="Helical" evidence="1">
    <location>
        <begin position="228"/>
        <end position="248"/>
    </location>
</feature>
<keyword evidence="3" id="KW-0012">Acyltransferase</keyword>
<feature type="transmembrane region" description="Helical" evidence="1">
    <location>
        <begin position="288"/>
        <end position="307"/>
    </location>
</feature>
<evidence type="ECO:0000259" key="2">
    <source>
        <dbReference type="Pfam" id="PF01757"/>
    </source>
</evidence>
<reference evidence="3" key="1">
    <citation type="submission" date="2016-04" db="EMBL/GenBank/DDBJ databases">
        <authorList>
            <person name="Evans L.H."/>
            <person name="Alamgir A."/>
            <person name="Owens N."/>
            <person name="Weber N.D."/>
            <person name="Virtaneva K."/>
            <person name="Barbian K."/>
            <person name="Babar A."/>
            <person name="Rosenke K."/>
        </authorList>
    </citation>
    <scope>NUCLEOTIDE SEQUENCE</scope>
    <source>
        <strain evidence="3">86</strain>
    </source>
</reference>
<feature type="transmembrane region" description="Helical" evidence="1">
    <location>
        <begin position="47"/>
        <end position="66"/>
    </location>
</feature>
<proteinExistence type="predicted"/>
<feature type="transmembrane region" description="Helical" evidence="1">
    <location>
        <begin position="254"/>
        <end position="276"/>
    </location>
</feature>
<keyword evidence="1" id="KW-0812">Transmembrane</keyword>